<evidence type="ECO:0000256" key="1">
    <source>
        <dbReference type="ARBA" id="ARBA00022737"/>
    </source>
</evidence>
<keyword evidence="4" id="KW-1185">Reference proteome</keyword>
<dbReference type="InterPro" id="IPR056884">
    <property type="entry name" value="NPHP3-like_N"/>
</dbReference>
<dbReference type="Gene3D" id="3.40.50.300">
    <property type="entry name" value="P-loop containing nucleotide triphosphate hydrolases"/>
    <property type="match status" value="1"/>
</dbReference>
<dbReference type="Proteomes" id="UP000284706">
    <property type="component" value="Unassembled WGS sequence"/>
</dbReference>
<dbReference type="Pfam" id="PF24883">
    <property type="entry name" value="NPHP3_N"/>
    <property type="match status" value="1"/>
</dbReference>
<keyword evidence="1" id="KW-0677">Repeat</keyword>
<dbReference type="SUPFAM" id="SSF52540">
    <property type="entry name" value="P-loop containing nucleoside triphosphate hydrolases"/>
    <property type="match status" value="1"/>
</dbReference>
<gene>
    <name evidence="3" type="ORF">CVT26_010252</name>
</gene>
<dbReference type="InParanoid" id="A0A409Y114"/>
<dbReference type="PANTHER" id="PTHR10039">
    <property type="entry name" value="AMELOGENIN"/>
    <property type="match status" value="1"/>
</dbReference>
<reference evidence="3 4" key="1">
    <citation type="journal article" date="2018" name="Evol. Lett.">
        <title>Horizontal gene cluster transfer increased hallucinogenic mushroom diversity.</title>
        <authorList>
            <person name="Reynolds H.T."/>
            <person name="Vijayakumar V."/>
            <person name="Gluck-Thaler E."/>
            <person name="Korotkin H.B."/>
            <person name="Matheny P.B."/>
            <person name="Slot J.C."/>
        </authorList>
    </citation>
    <scope>NUCLEOTIDE SEQUENCE [LARGE SCALE GENOMIC DNA]</scope>
    <source>
        <strain evidence="3 4">SRW20</strain>
    </source>
</reference>
<protein>
    <recommendedName>
        <fullName evidence="2">Nephrocystin 3-like N-terminal domain-containing protein</fullName>
    </recommendedName>
</protein>
<accession>A0A409Y114</accession>
<evidence type="ECO:0000313" key="3">
    <source>
        <dbReference type="EMBL" id="PPQ96700.1"/>
    </source>
</evidence>
<sequence>MFQNSQNTVITGGTFTSTHIASPRVQESREGFLNLQRKVAPGAFHNSAERYEPPKCHPQTREAVLNKILEWVRDATRICLFMWLYGPAGAGKSAIAQTIAEICHRESLLATSFFFSRSAQGRNDESFLVATIVYQLMISIPEIRERVGKVLEEDPLVLTRSIDAQMESLVVNPLNEEAALDAQSLLSRPRLVIIDGLDECGTSKTQRLVLDVLLKAANQLTVPLCFLVASRPDPLIRDAFNEHELNATTTRIVLDDTYKPDRDIRRFIKAKFEDIIRKHPALAMRHPRWPSDVDIEFLVQKSSGQFIYATTVMKYLDSIHHWPPDRLDTIFGLSTAGDDTPLAELDLFYSHILNSVADIDKVVDVFSVLLLVQFWTKTKNIIEEFLFYKPGEVDIILCDLHSLVLLPSPGDDQTELRIFHASFPDFLLDRSRSGKFFIDIRQASTKITTLCLKHLSLHDGMQKDPMNRHHLRGLFMLHCVNSDLTSELLEQLFGFDMSAQLNFWSSEDNLVGIYEHDYKRILSLLAWMEKQHRPNLDKNLFQHHLSAIDNWLYEQLSSYRHQYALGLILTAGLFTDFLSEEIFEIIGPESMTDTNFPKPRRHDPLQLYHPKSEYAGFYGILSTFLSEPSRSLNYSVGVKRYATLATFLAIYLSEKTSVSSTSAMQLALDLLAILLPFCPQTPALSRVLQKHALLRQAGSDTLPKQTSRTRKAISHYLHRSPMLIDTNDDRSELTLYVAFDNLRKEKAMPSDAYMAWIPKAHETGDHRAYGYDIVFR</sequence>
<name>A0A409Y114_9AGAR</name>
<dbReference type="AlphaFoldDB" id="A0A409Y114"/>
<organism evidence="3 4">
    <name type="scientific">Gymnopilus dilepis</name>
    <dbReference type="NCBI Taxonomy" id="231916"/>
    <lineage>
        <taxon>Eukaryota</taxon>
        <taxon>Fungi</taxon>
        <taxon>Dikarya</taxon>
        <taxon>Basidiomycota</taxon>
        <taxon>Agaricomycotina</taxon>
        <taxon>Agaricomycetes</taxon>
        <taxon>Agaricomycetidae</taxon>
        <taxon>Agaricales</taxon>
        <taxon>Agaricineae</taxon>
        <taxon>Hymenogastraceae</taxon>
        <taxon>Gymnopilus</taxon>
    </lineage>
</organism>
<dbReference type="STRING" id="231916.A0A409Y114"/>
<feature type="domain" description="Nephrocystin 3-like N-terminal" evidence="2">
    <location>
        <begin position="67"/>
        <end position="231"/>
    </location>
</feature>
<dbReference type="OrthoDB" id="4760524at2759"/>
<evidence type="ECO:0000259" key="2">
    <source>
        <dbReference type="Pfam" id="PF24883"/>
    </source>
</evidence>
<comment type="caution">
    <text evidence="3">The sequence shown here is derived from an EMBL/GenBank/DDBJ whole genome shotgun (WGS) entry which is preliminary data.</text>
</comment>
<dbReference type="InterPro" id="IPR027417">
    <property type="entry name" value="P-loop_NTPase"/>
</dbReference>
<proteinExistence type="predicted"/>
<dbReference type="EMBL" id="NHYE01001335">
    <property type="protein sequence ID" value="PPQ96700.1"/>
    <property type="molecule type" value="Genomic_DNA"/>
</dbReference>
<dbReference type="PANTHER" id="PTHR10039:SF14">
    <property type="entry name" value="NACHT DOMAIN-CONTAINING PROTEIN"/>
    <property type="match status" value="1"/>
</dbReference>
<evidence type="ECO:0000313" key="4">
    <source>
        <dbReference type="Proteomes" id="UP000284706"/>
    </source>
</evidence>